<evidence type="ECO:0000313" key="3">
    <source>
        <dbReference type="Proteomes" id="UP001295684"/>
    </source>
</evidence>
<sequence>MAHGGRRPSLQKKEKYQDKQRDRFCRQTTYGAEFKESSPQQAQYHKEIDNQIVSKYSNRIVKTSHAHSVDRNKHRRDQKKYKHHHSTEKQVRHRYDYDNALVSTGKAFYQPDKSTGNRMEYYYHHMGRPGRRQVVDRVVKYKYPSHVGTSYNKDYAKYNSIKAPEGRLCGEPFNVEKEHKIINPHNVEKLTINRIDYQPFKVQPRAPKKRKAPPQSEYIGAKSAYQSEFMNWGANEIIHEKEPQYPYYSLPFNGNSNYAKTFCGGSPDGKLGRGAPFGMDTINGSPNQKDGLSHHGYSTGYGGGFGTGGSHTNAHIASSATHLKPFICAEENGFETTNQRNFKDYKISHRPQTCKPKTEAVKTCGNSKHFKTSNMCDYKKRRFKPPAVDMIPYP</sequence>
<name>A0AAD1UJQ9_EUPCR</name>
<feature type="compositionally biased region" description="Basic residues" evidence="1">
    <location>
        <begin position="72"/>
        <end position="86"/>
    </location>
</feature>
<dbReference type="AlphaFoldDB" id="A0AAD1UJQ9"/>
<feature type="region of interest" description="Disordered" evidence="1">
    <location>
        <begin position="1"/>
        <end position="24"/>
    </location>
</feature>
<evidence type="ECO:0000313" key="2">
    <source>
        <dbReference type="EMBL" id="CAI2370034.1"/>
    </source>
</evidence>
<accession>A0AAD1UJQ9</accession>
<evidence type="ECO:0000256" key="1">
    <source>
        <dbReference type="SAM" id="MobiDB-lite"/>
    </source>
</evidence>
<protein>
    <submittedName>
        <fullName evidence="2">Uncharacterized protein</fullName>
    </submittedName>
</protein>
<gene>
    <name evidence="2" type="ORF">ECRASSUSDP1_LOCUS11342</name>
</gene>
<dbReference type="Proteomes" id="UP001295684">
    <property type="component" value="Unassembled WGS sequence"/>
</dbReference>
<feature type="compositionally biased region" description="Basic and acidic residues" evidence="1">
    <location>
        <begin position="11"/>
        <end position="24"/>
    </location>
</feature>
<keyword evidence="3" id="KW-1185">Reference proteome</keyword>
<reference evidence="2" key="1">
    <citation type="submission" date="2023-07" db="EMBL/GenBank/DDBJ databases">
        <authorList>
            <consortium name="AG Swart"/>
            <person name="Singh M."/>
            <person name="Singh A."/>
            <person name="Seah K."/>
            <person name="Emmerich C."/>
        </authorList>
    </citation>
    <scope>NUCLEOTIDE SEQUENCE</scope>
    <source>
        <strain evidence="2">DP1</strain>
    </source>
</reference>
<organism evidence="2 3">
    <name type="scientific">Euplotes crassus</name>
    <dbReference type="NCBI Taxonomy" id="5936"/>
    <lineage>
        <taxon>Eukaryota</taxon>
        <taxon>Sar</taxon>
        <taxon>Alveolata</taxon>
        <taxon>Ciliophora</taxon>
        <taxon>Intramacronucleata</taxon>
        <taxon>Spirotrichea</taxon>
        <taxon>Hypotrichia</taxon>
        <taxon>Euplotida</taxon>
        <taxon>Euplotidae</taxon>
        <taxon>Moneuplotes</taxon>
    </lineage>
</organism>
<proteinExistence type="predicted"/>
<feature type="compositionally biased region" description="Basic residues" evidence="1">
    <location>
        <begin position="1"/>
        <end position="10"/>
    </location>
</feature>
<dbReference type="EMBL" id="CAMPGE010011194">
    <property type="protein sequence ID" value="CAI2370034.1"/>
    <property type="molecule type" value="Genomic_DNA"/>
</dbReference>
<comment type="caution">
    <text evidence="2">The sequence shown here is derived from an EMBL/GenBank/DDBJ whole genome shotgun (WGS) entry which is preliminary data.</text>
</comment>
<feature type="region of interest" description="Disordered" evidence="1">
    <location>
        <begin position="63"/>
        <end position="89"/>
    </location>
</feature>